<name>A0A858RPN2_9BACT</name>
<dbReference type="KEGG" id="luo:HHL09_23285"/>
<dbReference type="InterPro" id="IPR013783">
    <property type="entry name" value="Ig-like_fold"/>
</dbReference>
<feature type="chain" id="PRO_5032592041" evidence="1">
    <location>
        <begin position="33"/>
        <end position="211"/>
    </location>
</feature>
<dbReference type="RefSeq" id="WP_169457068.1">
    <property type="nucleotide sequence ID" value="NZ_CP051774.1"/>
</dbReference>
<dbReference type="Pfam" id="PF00041">
    <property type="entry name" value="fn3"/>
    <property type="match status" value="1"/>
</dbReference>
<organism evidence="3 4">
    <name type="scientific">Luteolibacter luteus</name>
    <dbReference type="NCBI Taxonomy" id="2728835"/>
    <lineage>
        <taxon>Bacteria</taxon>
        <taxon>Pseudomonadati</taxon>
        <taxon>Verrucomicrobiota</taxon>
        <taxon>Verrucomicrobiia</taxon>
        <taxon>Verrucomicrobiales</taxon>
        <taxon>Verrucomicrobiaceae</taxon>
        <taxon>Luteolibacter</taxon>
    </lineage>
</organism>
<gene>
    <name evidence="3" type="ORF">HHL09_23285</name>
</gene>
<proteinExistence type="predicted"/>
<accession>A0A858RPN2</accession>
<evidence type="ECO:0000256" key="1">
    <source>
        <dbReference type="SAM" id="SignalP"/>
    </source>
</evidence>
<dbReference type="AlphaFoldDB" id="A0A858RPN2"/>
<dbReference type="Gene3D" id="2.60.40.10">
    <property type="entry name" value="Immunoglobulins"/>
    <property type="match status" value="1"/>
</dbReference>
<dbReference type="SUPFAM" id="SSF49265">
    <property type="entry name" value="Fibronectin type III"/>
    <property type="match status" value="1"/>
</dbReference>
<evidence type="ECO:0000313" key="4">
    <source>
        <dbReference type="Proteomes" id="UP000501812"/>
    </source>
</evidence>
<keyword evidence="1" id="KW-0732">Signal</keyword>
<dbReference type="InterPro" id="IPR036116">
    <property type="entry name" value="FN3_sf"/>
</dbReference>
<dbReference type="EMBL" id="CP051774">
    <property type="protein sequence ID" value="QJE98581.1"/>
    <property type="molecule type" value="Genomic_DNA"/>
</dbReference>
<sequence>MRLETLKSPAVRRYVLAFLGLSPLLVFSASRAADVPAPPVSLVWNANPESNIAGYKVHFGTASGTYSQVIDVQNQTSAALPQLILGNTYYLAVSAYNADGQESPKSTEMVLSATPPAPAESTSLTVSGPGNGKLAWKHPKSATTSAVGGPAEGFAVYGSEDLVNWTLVQNVDATQATRSDSQYFYFEWPFSATKGKMFYKVGAGNAFGETK</sequence>
<dbReference type="PROSITE" id="PS50853">
    <property type="entry name" value="FN3"/>
    <property type="match status" value="1"/>
</dbReference>
<feature type="signal peptide" evidence="1">
    <location>
        <begin position="1"/>
        <end position="32"/>
    </location>
</feature>
<evidence type="ECO:0000259" key="2">
    <source>
        <dbReference type="PROSITE" id="PS50853"/>
    </source>
</evidence>
<dbReference type="Proteomes" id="UP000501812">
    <property type="component" value="Chromosome"/>
</dbReference>
<dbReference type="CDD" id="cd00063">
    <property type="entry name" value="FN3"/>
    <property type="match status" value="1"/>
</dbReference>
<feature type="domain" description="Fibronectin type-III" evidence="2">
    <location>
        <begin position="26"/>
        <end position="117"/>
    </location>
</feature>
<dbReference type="InterPro" id="IPR003961">
    <property type="entry name" value="FN3_dom"/>
</dbReference>
<reference evidence="3 4" key="1">
    <citation type="submission" date="2020-04" db="EMBL/GenBank/DDBJ databases">
        <title>Luteolibacter sp. G-1-1-1 isolated from soil.</title>
        <authorList>
            <person name="Dahal R.H."/>
        </authorList>
    </citation>
    <scope>NUCLEOTIDE SEQUENCE [LARGE SCALE GENOMIC DNA]</scope>
    <source>
        <strain evidence="3 4">G-1-1-1</strain>
    </source>
</reference>
<evidence type="ECO:0000313" key="3">
    <source>
        <dbReference type="EMBL" id="QJE98581.1"/>
    </source>
</evidence>
<protein>
    <submittedName>
        <fullName evidence="3">Fibronectin type III domain-containing protein</fullName>
    </submittedName>
</protein>
<keyword evidence="4" id="KW-1185">Reference proteome</keyword>